<dbReference type="InParanoid" id="A0A7J7D9B3"/>
<organism evidence="2 3">
    <name type="scientific">Tripterygium wilfordii</name>
    <name type="common">Thunder God vine</name>
    <dbReference type="NCBI Taxonomy" id="458696"/>
    <lineage>
        <taxon>Eukaryota</taxon>
        <taxon>Viridiplantae</taxon>
        <taxon>Streptophyta</taxon>
        <taxon>Embryophyta</taxon>
        <taxon>Tracheophyta</taxon>
        <taxon>Spermatophyta</taxon>
        <taxon>Magnoliopsida</taxon>
        <taxon>eudicotyledons</taxon>
        <taxon>Gunneridae</taxon>
        <taxon>Pentapetalae</taxon>
        <taxon>rosids</taxon>
        <taxon>fabids</taxon>
        <taxon>Celastrales</taxon>
        <taxon>Celastraceae</taxon>
        <taxon>Tripterygium</taxon>
    </lineage>
</organism>
<protein>
    <submittedName>
        <fullName evidence="2">Uncharacterized protein</fullName>
    </submittedName>
</protein>
<proteinExistence type="predicted"/>
<dbReference type="Proteomes" id="UP000593562">
    <property type="component" value="Unassembled WGS sequence"/>
</dbReference>
<name>A0A7J7D9B3_TRIWF</name>
<gene>
    <name evidence="2" type="ORF">HS088_TW09G00994</name>
</gene>
<feature type="region of interest" description="Disordered" evidence="1">
    <location>
        <begin position="125"/>
        <end position="189"/>
    </location>
</feature>
<accession>A0A7J7D9B3</accession>
<reference evidence="2 3" key="1">
    <citation type="journal article" date="2020" name="Nat. Commun.">
        <title>Genome of Tripterygium wilfordii and identification of cytochrome P450 involved in triptolide biosynthesis.</title>
        <authorList>
            <person name="Tu L."/>
            <person name="Su P."/>
            <person name="Zhang Z."/>
            <person name="Gao L."/>
            <person name="Wang J."/>
            <person name="Hu T."/>
            <person name="Zhou J."/>
            <person name="Zhang Y."/>
            <person name="Zhao Y."/>
            <person name="Liu Y."/>
            <person name="Song Y."/>
            <person name="Tong Y."/>
            <person name="Lu Y."/>
            <person name="Yang J."/>
            <person name="Xu C."/>
            <person name="Jia M."/>
            <person name="Peters R.J."/>
            <person name="Huang L."/>
            <person name="Gao W."/>
        </authorList>
    </citation>
    <scope>NUCLEOTIDE SEQUENCE [LARGE SCALE GENOMIC DNA]</scope>
    <source>
        <strain evidence="3">cv. XIE 37</strain>
        <tissue evidence="2">Leaf</tissue>
    </source>
</reference>
<evidence type="ECO:0000256" key="1">
    <source>
        <dbReference type="SAM" id="MobiDB-lite"/>
    </source>
</evidence>
<evidence type="ECO:0000313" key="2">
    <source>
        <dbReference type="EMBL" id="KAF5742932.1"/>
    </source>
</evidence>
<keyword evidence="3" id="KW-1185">Reference proteome</keyword>
<comment type="caution">
    <text evidence="2">The sequence shown here is derived from an EMBL/GenBank/DDBJ whole genome shotgun (WGS) entry which is preliminary data.</text>
</comment>
<sequence>MYRYETMPSRSLTECVMCSEYNRICSLRSQSSIQRAHKYSLIKSTMAVSLSRQITSIPVVKSQSFLQISLMCYSRCIGIFGDDADGSDNGRSDAGTNGISADSSGSLHFVGAAAFSAAGDGLREDDAEAEEIEASHSHANPKRNHFGCQSCSQPVRTDVRPRKQKKKPVSHSQLARSIHKLAATSDHVK</sequence>
<dbReference type="AlphaFoldDB" id="A0A7J7D9B3"/>
<dbReference type="EMBL" id="JAAARO010000009">
    <property type="protein sequence ID" value="KAF5742932.1"/>
    <property type="molecule type" value="Genomic_DNA"/>
</dbReference>
<evidence type="ECO:0000313" key="3">
    <source>
        <dbReference type="Proteomes" id="UP000593562"/>
    </source>
</evidence>